<dbReference type="Gene3D" id="3.40.50.1820">
    <property type="entry name" value="alpha/beta hydrolase"/>
    <property type="match status" value="1"/>
</dbReference>
<dbReference type="GO" id="GO:0016787">
    <property type="term" value="F:hydrolase activity"/>
    <property type="evidence" value="ECO:0007669"/>
    <property type="project" value="UniProtKB-KW"/>
</dbReference>
<evidence type="ECO:0000313" key="4">
    <source>
        <dbReference type="Proteomes" id="UP001183202"/>
    </source>
</evidence>
<sequence length="596" mass="67137">MTDAALRDADTEVRDGMRISWDVPVSMSDGTVLRADIFHPVDEGRYPVIMSYGCYAKGLSFQTAYKAQWDRMVQDFPEITEGTTNKYQCWEVADPERWVPDGYVVIRIDSRGAGRSQGVQNVWSMQEIWDYYECIEWAGEQPWSNGNVGLLGISYYGANQWLVASLQPPQLKAIIPWEGTSDWYREVFRHGGIRNGFLDLWLPKQLAMQHGYGERGARNPITGELVAGPETLTDDELEKNRVDKVAEVRAHPLLDDYYQGLAPDWSKVTVPVLSAANWGGQGLHLRGNIEGFTQAASESKWLEVHGLEHWTHFYTPYGVGLQKRFFDHFLRELDNGWDQQPKVTLQVRQIKPGDHGSIAGEFVERGEDAWPLDRTQWTRYHLHGHDHTMTLEKAGAPAQAEYDAAGPGVTFSSGIFDETMEITGPLAAKLFISSTTDDADLFLVLRVLDPIGREVVFRGAMDAHTPVAQGWLRASHRRVDPKRSTPYRPYHLHTVREPLEPNEVYEVDVEIWPTSVVVPAGYRIALTVRGKDYEYDGPTDGGDNAAHRYPSRGVGPFVHNDPIDRPTEVFGGAVRVHTGGEHESYLLLPVIPSQAR</sequence>
<reference evidence="4" key="1">
    <citation type="submission" date="2023-07" db="EMBL/GenBank/DDBJ databases">
        <title>30 novel species of actinomycetes from the DSMZ collection.</title>
        <authorList>
            <person name="Nouioui I."/>
        </authorList>
    </citation>
    <scope>NUCLEOTIDE SEQUENCE [LARGE SCALE GENOMIC DNA]</scope>
    <source>
        <strain evidence="4">DSM 45834</strain>
    </source>
</reference>
<dbReference type="PANTHER" id="PTHR43056">
    <property type="entry name" value="PEPTIDASE S9 PROLYL OLIGOPEPTIDASE"/>
    <property type="match status" value="1"/>
</dbReference>
<dbReference type="NCBIfam" id="TIGR00976">
    <property type="entry name" value="CocE_NonD"/>
    <property type="match status" value="1"/>
</dbReference>
<gene>
    <name evidence="3" type="ORF">RM445_30315</name>
</gene>
<dbReference type="Gene3D" id="2.60.120.260">
    <property type="entry name" value="Galactose-binding domain-like"/>
    <property type="match status" value="1"/>
</dbReference>
<name>A0ABU2NIJ2_9PSEU</name>
<accession>A0ABU2NIJ2</accession>
<proteinExistence type="predicted"/>
<dbReference type="RefSeq" id="WP_311560302.1">
    <property type="nucleotide sequence ID" value="NZ_JAVREJ010000045.1"/>
</dbReference>
<dbReference type="PANTHER" id="PTHR43056:SF10">
    <property type="entry name" value="COCE_NOND FAMILY, PUTATIVE (AFU_ORTHOLOGUE AFUA_7G00600)-RELATED"/>
    <property type="match status" value="1"/>
</dbReference>
<keyword evidence="1 3" id="KW-0378">Hydrolase</keyword>
<dbReference type="InterPro" id="IPR050585">
    <property type="entry name" value="Xaa-Pro_dipeptidyl-ppase/CocE"/>
</dbReference>
<dbReference type="InterPro" id="IPR008979">
    <property type="entry name" value="Galactose-bd-like_sf"/>
</dbReference>
<dbReference type="InterPro" id="IPR005674">
    <property type="entry name" value="CocE/Ser_esterase"/>
</dbReference>
<dbReference type="SUPFAM" id="SSF53474">
    <property type="entry name" value="alpha/beta-Hydrolases"/>
    <property type="match status" value="1"/>
</dbReference>
<dbReference type="Gene3D" id="1.10.3020.20">
    <property type="match status" value="1"/>
</dbReference>
<comment type="caution">
    <text evidence="3">The sequence shown here is derived from an EMBL/GenBank/DDBJ whole genome shotgun (WGS) entry which is preliminary data.</text>
</comment>
<dbReference type="InterPro" id="IPR013736">
    <property type="entry name" value="Xaa-Pro_dipept_C"/>
</dbReference>
<evidence type="ECO:0000313" key="3">
    <source>
        <dbReference type="EMBL" id="MDT0353790.1"/>
    </source>
</evidence>
<dbReference type="Proteomes" id="UP001183202">
    <property type="component" value="Unassembled WGS sequence"/>
</dbReference>
<organism evidence="3 4">
    <name type="scientific">Pseudonocardia charpentierae</name>
    <dbReference type="NCBI Taxonomy" id="3075545"/>
    <lineage>
        <taxon>Bacteria</taxon>
        <taxon>Bacillati</taxon>
        <taxon>Actinomycetota</taxon>
        <taxon>Actinomycetes</taxon>
        <taxon>Pseudonocardiales</taxon>
        <taxon>Pseudonocardiaceae</taxon>
        <taxon>Pseudonocardia</taxon>
    </lineage>
</organism>
<dbReference type="SMART" id="SM00939">
    <property type="entry name" value="PepX_C"/>
    <property type="match status" value="1"/>
</dbReference>
<evidence type="ECO:0000259" key="2">
    <source>
        <dbReference type="SMART" id="SM00939"/>
    </source>
</evidence>
<dbReference type="Pfam" id="PF02129">
    <property type="entry name" value="Peptidase_S15"/>
    <property type="match status" value="1"/>
</dbReference>
<dbReference type="EMBL" id="JAVREJ010000045">
    <property type="protein sequence ID" value="MDT0353790.1"/>
    <property type="molecule type" value="Genomic_DNA"/>
</dbReference>
<dbReference type="InterPro" id="IPR000383">
    <property type="entry name" value="Xaa-Pro-like_dom"/>
</dbReference>
<evidence type="ECO:0000256" key="1">
    <source>
        <dbReference type="ARBA" id="ARBA00022801"/>
    </source>
</evidence>
<protein>
    <submittedName>
        <fullName evidence="3">CocE/NonD family hydrolase</fullName>
    </submittedName>
</protein>
<dbReference type="SUPFAM" id="SSF49785">
    <property type="entry name" value="Galactose-binding domain-like"/>
    <property type="match status" value="1"/>
</dbReference>
<keyword evidence="4" id="KW-1185">Reference proteome</keyword>
<dbReference type="Pfam" id="PF08530">
    <property type="entry name" value="PepX_C"/>
    <property type="match status" value="1"/>
</dbReference>
<feature type="domain" description="Xaa-Pro dipeptidyl-peptidase C-terminal" evidence="2">
    <location>
        <begin position="323"/>
        <end position="587"/>
    </location>
</feature>
<dbReference type="InterPro" id="IPR029058">
    <property type="entry name" value="AB_hydrolase_fold"/>
</dbReference>